<organism evidence="2 3">
    <name type="scientific">Colocasia esculenta</name>
    <name type="common">Wild taro</name>
    <name type="synonym">Arum esculentum</name>
    <dbReference type="NCBI Taxonomy" id="4460"/>
    <lineage>
        <taxon>Eukaryota</taxon>
        <taxon>Viridiplantae</taxon>
        <taxon>Streptophyta</taxon>
        <taxon>Embryophyta</taxon>
        <taxon>Tracheophyta</taxon>
        <taxon>Spermatophyta</taxon>
        <taxon>Magnoliopsida</taxon>
        <taxon>Liliopsida</taxon>
        <taxon>Araceae</taxon>
        <taxon>Aroideae</taxon>
        <taxon>Colocasieae</taxon>
        <taxon>Colocasia</taxon>
    </lineage>
</organism>
<dbReference type="Pfam" id="PF15251">
    <property type="entry name" value="TAPR1-like"/>
    <property type="match status" value="1"/>
</dbReference>
<dbReference type="PANTHER" id="PTHR33675:SF1">
    <property type="entry name" value="HOLOCARBOXYLASE SYNTHETASE"/>
    <property type="match status" value="1"/>
</dbReference>
<dbReference type="InterPro" id="IPR016549">
    <property type="entry name" value="UCP009193"/>
</dbReference>
<evidence type="ECO:0000256" key="1">
    <source>
        <dbReference type="SAM" id="MobiDB-lite"/>
    </source>
</evidence>
<name>A0A843TWD3_COLES</name>
<keyword evidence="3" id="KW-1185">Reference proteome</keyword>
<gene>
    <name evidence="2" type="ORF">Taro_007944</name>
</gene>
<evidence type="ECO:0000313" key="3">
    <source>
        <dbReference type="Proteomes" id="UP000652761"/>
    </source>
</evidence>
<dbReference type="Proteomes" id="UP000652761">
    <property type="component" value="Unassembled WGS sequence"/>
</dbReference>
<evidence type="ECO:0000313" key="2">
    <source>
        <dbReference type="EMBL" id="MQL75581.1"/>
    </source>
</evidence>
<dbReference type="OrthoDB" id="755598at2759"/>
<dbReference type="AlphaFoldDB" id="A0A843TWD3"/>
<feature type="compositionally biased region" description="Polar residues" evidence="1">
    <location>
        <begin position="130"/>
        <end position="146"/>
    </location>
</feature>
<comment type="caution">
    <text evidence="2">The sequence shown here is derived from an EMBL/GenBank/DDBJ whole genome shotgun (WGS) entry which is preliminary data.</text>
</comment>
<reference evidence="2" key="1">
    <citation type="submission" date="2017-07" db="EMBL/GenBank/DDBJ databases">
        <title>Taro Niue Genome Assembly and Annotation.</title>
        <authorList>
            <person name="Atibalentja N."/>
            <person name="Keating K."/>
            <person name="Fields C.J."/>
        </authorList>
    </citation>
    <scope>NUCLEOTIDE SEQUENCE</scope>
    <source>
        <strain evidence="2">Niue_2</strain>
        <tissue evidence="2">Leaf</tissue>
    </source>
</reference>
<proteinExistence type="predicted"/>
<dbReference type="EMBL" id="NMUH01000256">
    <property type="protein sequence ID" value="MQL75581.1"/>
    <property type="molecule type" value="Genomic_DNA"/>
</dbReference>
<accession>A0A843TWD3</accession>
<sequence>MAKKRKSVATRLDEVDRTIYSTFCSAANSLSQLYTQAMNQQKITFQAGERHGMEKVCNWILRQEEEGRRLSAADIVAFLQNELDYGGDDSQHQHSQPNMHFINPTSQGSSVLFGPTQSMHGLRSGHNDQTKNSVFSNALSSPTRRSLQPYHFTQGGGFYPNSVLPPGTGTRNQETNREANSCGSNDNSFASNDTSMDMHSDTPPHESY</sequence>
<dbReference type="PANTHER" id="PTHR33675">
    <property type="entry name" value="NUCLEAR RECEPTOR FAMILY 2 GROUP C PROTEIN"/>
    <property type="match status" value="1"/>
</dbReference>
<protein>
    <recommendedName>
        <fullName evidence="4">Holocarboxylase synthetase</fullName>
    </recommendedName>
</protein>
<feature type="compositionally biased region" description="Basic and acidic residues" evidence="1">
    <location>
        <begin position="196"/>
        <end position="208"/>
    </location>
</feature>
<dbReference type="InterPro" id="IPR029196">
    <property type="entry name" value="HAPSTR1-like"/>
</dbReference>
<feature type="compositionally biased region" description="Polar residues" evidence="1">
    <location>
        <begin position="93"/>
        <end position="119"/>
    </location>
</feature>
<feature type="region of interest" description="Disordered" evidence="1">
    <location>
        <begin position="86"/>
        <end position="208"/>
    </location>
</feature>
<evidence type="ECO:0008006" key="4">
    <source>
        <dbReference type="Google" id="ProtNLM"/>
    </source>
</evidence>
<feature type="compositionally biased region" description="Polar residues" evidence="1">
    <location>
        <begin position="169"/>
        <end position="195"/>
    </location>
</feature>
<dbReference type="PIRSF" id="PIRSF009193">
    <property type="entry name" value="UCP009193"/>
    <property type="match status" value="1"/>
</dbReference>